<dbReference type="Proteomes" id="UP000586951">
    <property type="component" value="Unassembled WGS sequence"/>
</dbReference>
<dbReference type="EMBL" id="JAARRU010000002">
    <property type="protein sequence ID" value="MBC1565448.1"/>
    <property type="molecule type" value="Genomic_DNA"/>
</dbReference>
<evidence type="ECO:0000313" key="2">
    <source>
        <dbReference type="Proteomes" id="UP000586951"/>
    </source>
</evidence>
<accession>A0A841ZU62</accession>
<protein>
    <submittedName>
        <fullName evidence="1">SMI1/KNR4 family protein</fullName>
    </submittedName>
</protein>
<comment type="caution">
    <text evidence="1">The sequence shown here is derived from an EMBL/GenBank/DDBJ whole genome shotgun (WGS) entry which is preliminary data.</text>
</comment>
<dbReference type="RefSeq" id="WP_185417605.1">
    <property type="nucleotide sequence ID" value="NZ_JAARRU010000002.1"/>
</dbReference>
<gene>
    <name evidence="1" type="ORF">HB907_08520</name>
</gene>
<reference evidence="1 2" key="1">
    <citation type="submission" date="2020-03" db="EMBL/GenBank/DDBJ databases">
        <title>Soil Listeria distribution.</title>
        <authorList>
            <person name="Liao J."/>
            <person name="Wiedmann M."/>
        </authorList>
    </citation>
    <scope>NUCLEOTIDE SEQUENCE [LARGE SCALE GENOMIC DNA]</scope>
    <source>
        <strain evidence="1 2">FSL L7-1427</strain>
    </source>
</reference>
<sequence>MEDKIQFLSKYRKNISLVDAKTLQENDIPVEWLEILNKGESERREKTIEYWRSISSNELRNTISYLSDNLLDVELACYNDVYSVLYTVKVGEGEVDYFEGRIPTQNILNKELQKFWSETPQSIKDFYEKLHNGFYYFPSRAMGLVPLENVTFFGDDEWGIIEDLEAPLGIELDSTFGFFSTGMGGYVALDYSNDDKEKATIWFTDDQPKYNMNFWDVVDEWIVMGFE</sequence>
<name>A0A841ZU62_9LIST</name>
<organism evidence="1 2">
    <name type="scientific">Listeria booriae</name>
    <dbReference type="NCBI Taxonomy" id="1552123"/>
    <lineage>
        <taxon>Bacteria</taxon>
        <taxon>Bacillati</taxon>
        <taxon>Bacillota</taxon>
        <taxon>Bacilli</taxon>
        <taxon>Bacillales</taxon>
        <taxon>Listeriaceae</taxon>
        <taxon>Listeria</taxon>
    </lineage>
</organism>
<evidence type="ECO:0000313" key="1">
    <source>
        <dbReference type="EMBL" id="MBC1565448.1"/>
    </source>
</evidence>
<dbReference type="AlphaFoldDB" id="A0A841ZU62"/>
<proteinExistence type="predicted"/>